<dbReference type="OrthoDB" id="8115742at2"/>
<dbReference type="Proteomes" id="UP000219465">
    <property type="component" value="Unassembled WGS sequence"/>
</dbReference>
<proteinExistence type="predicted"/>
<dbReference type="RefSeq" id="WP_097104543.1">
    <property type="nucleotide sequence ID" value="NZ_OCPC01000001.1"/>
</dbReference>
<name>A0A286HLN7_9HYPH</name>
<evidence type="ECO:0000313" key="2">
    <source>
        <dbReference type="Proteomes" id="UP000219465"/>
    </source>
</evidence>
<evidence type="ECO:0000313" key="1">
    <source>
        <dbReference type="EMBL" id="SOE08681.1"/>
    </source>
</evidence>
<organism evidence="1 2">
    <name type="scientific">Hoeflea halophila</name>
    <dbReference type="NCBI Taxonomy" id="714899"/>
    <lineage>
        <taxon>Bacteria</taxon>
        <taxon>Pseudomonadati</taxon>
        <taxon>Pseudomonadota</taxon>
        <taxon>Alphaproteobacteria</taxon>
        <taxon>Hyphomicrobiales</taxon>
        <taxon>Rhizobiaceae</taxon>
        <taxon>Hoeflea</taxon>
    </lineage>
</organism>
<reference evidence="2" key="1">
    <citation type="submission" date="2017-08" db="EMBL/GenBank/DDBJ databases">
        <authorList>
            <person name="Varghese N."/>
            <person name="Submissions S."/>
        </authorList>
    </citation>
    <scope>NUCLEOTIDE SEQUENCE [LARGE SCALE GENOMIC DNA]</scope>
    <source>
        <strain evidence="2">KCTC 23107</strain>
    </source>
</reference>
<dbReference type="AlphaFoldDB" id="A0A286HLN7"/>
<dbReference type="EMBL" id="OCPC01000001">
    <property type="protein sequence ID" value="SOE08681.1"/>
    <property type="molecule type" value="Genomic_DNA"/>
</dbReference>
<gene>
    <name evidence="1" type="ORF">SAMN05877838_0410</name>
</gene>
<accession>A0A286HLN7</accession>
<sequence length="89" mass="9657">MPVEKNSSFIDPVDVQIGGDADTDGIAQTLTADDIDAVLMSPRPVDQRLETLKSMRSELEARSHADFGNDMAPLIEEIDSAIAQLSTRI</sequence>
<protein>
    <submittedName>
        <fullName evidence="1">Uncharacterized protein</fullName>
    </submittedName>
</protein>
<keyword evidence="2" id="KW-1185">Reference proteome</keyword>